<dbReference type="Proteomes" id="UP000231263">
    <property type="component" value="Unassembled WGS sequence"/>
</dbReference>
<proteinExistence type="predicted"/>
<gene>
    <name evidence="1" type="ORF">CO173_04315</name>
</gene>
<evidence type="ECO:0000313" key="1">
    <source>
        <dbReference type="EMBL" id="PJA45908.1"/>
    </source>
</evidence>
<dbReference type="EMBL" id="PFWT01000023">
    <property type="protein sequence ID" value="PJA45908.1"/>
    <property type="molecule type" value="Genomic_DNA"/>
</dbReference>
<evidence type="ECO:0000313" key="2">
    <source>
        <dbReference type="Proteomes" id="UP000231263"/>
    </source>
</evidence>
<protein>
    <recommendedName>
        <fullName evidence="3">Lipoprotein</fullName>
    </recommendedName>
</protein>
<organism evidence="1 2">
    <name type="scientific">Candidatus Uhrbacteria bacterium CG_4_9_14_3_um_filter_41_35</name>
    <dbReference type="NCBI Taxonomy" id="1975034"/>
    <lineage>
        <taxon>Bacteria</taxon>
        <taxon>Candidatus Uhriibacteriota</taxon>
    </lineage>
</organism>
<accession>A0A2M7XDE5</accession>
<evidence type="ECO:0008006" key="3">
    <source>
        <dbReference type="Google" id="ProtNLM"/>
    </source>
</evidence>
<dbReference type="AlphaFoldDB" id="A0A2M7XDE5"/>
<name>A0A2M7XDE5_9BACT</name>
<reference evidence="2" key="1">
    <citation type="submission" date="2017-09" db="EMBL/GenBank/DDBJ databases">
        <title>Depth-based differentiation of microbial function through sediment-hosted aquifers and enrichment of novel symbionts in the deep terrestrial subsurface.</title>
        <authorList>
            <person name="Probst A.J."/>
            <person name="Ladd B."/>
            <person name="Jarett J.K."/>
            <person name="Geller-Mcgrath D.E."/>
            <person name="Sieber C.M.K."/>
            <person name="Emerson J.B."/>
            <person name="Anantharaman K."/>
            <person name="Thomas B.C."/>
            <person name="Malmstrom R."/>
            <person name="Stieglmeier M."/>
            <person name="Klingl A."/>
            <person name="Woyke T."/>
            <person name="Ryan C.M."/>
            <person name="Banfield J.F."/>
        </authorList>
    </citation>
    <scope>NUCLEOTIDE SEQUENCE [LARGE SCALE GENOMIC DNA]</scope>
</reference>
<comment type="caution">
    <text evidence="1">The sequence shown here is derived from an EMBL/GenBank/DDBJ whole genome shotgun (WGS) entry which is preliminary data.</text>
</comment>
<dbReference type="PROSITE" id="PS51257">
    <property type="entry name" value="PROKAR_LIPOPROTEIN"/>
    <property type="match status" value="1"/>
</dbReference>
<sequence length="183" mass="20085">MKKLFVAVGMFMLIGAGCFGIGEKSAKNAIVIGDWTLAFDLPADWVMVSPYAVGSAVNLDNKIEKTQNEVYLQSTDKAVLFGDQESDEPGTETISENVAKISVSRLDARRVVPDTAVDLGNGFSLVKICEDNGECRQGDKLNYEYYLTLDDVKYKFVVLDKGIDRGIIEKIITSAKKVTEVSE</sequence>